<keyword evidence="5 6" id="KW-0449">Lipoprotein</keyword>
<evidence type="ECO:0000313" key="9">
    <source>
        <dbReference type="Proteomes" id="UP001194273"/>
    </source>
</evidence>
<dbReference type="EMBL" id="JADCJZ010000002">
    <property type="protein sequence ID" value="MBE5024152.1"/>
    <property type="molecule type" value="Genomic_DNA"/>
</dbReference>
<reference evidence="8 9" key="1">
    <citation type="submission" date="2020-10" db="EMBL/GenBank/DDBJ databases">
        <title>ChiBAC.</title>
        <authorList>
            <person name="Zenner C."/>
            <person name="Hitch T.C.A."/>
            <person name="Clavel T."/>
        </authorList>
    </citation>
    <scope>NUCLEOTIDE SEQUENCE [LARGE SCALE GENOMIC DNA]</scope>
    <source>
        <strain evidence="8 9">DSM 107455</strain>
    </source>
</reference>
<dbReference type="RefSeq" id="WP_193529579.1">
    <property type="nucleotide sequence ID" value="NZ_JADCJZ010000002.1"/>
</dbReference>
<dbReference type="PIRSF" id="PIRSF002854">
    <property type="entry name" value="MetQ"/>
    <property type="match status" value="1"/>
</dbReference>
<evidence type="ECO:0000256" key="7">
    <source>
        <dbReference type="SAM" id="SignalP"/>
    </source>
</evidence>
<dbReference type="SUPFAM" id="SSF53850">
    <property type="entry name" value="Periplasmic binding protein-like II"/>
    <property type="match status" value="1"/>
</dbReference>
<evidence type="ECO:0000256" key="4">
    <source>
        <dbReference type="ARBA" id="ARBA00023139"/>
    </source>
</evidence>
<feature type="chain" id="PRO_5045047260" description="Lipoprotein" evidence="7">
    <location>
        <begin position="26"/>
        <end position="285"/>
    </location>
</feature>
<keyword evidence="4" id="KW-0564">Palmitate</keyword>
<sequence>MSNLSITRRSLLAAAAALTAVPLAACGGAPAEQGSDSAETASEPLVIGATPSPHAEILNDFAAPLLEEQGVSLDVREMTDYPRINADTVTGDLDCNYYQHIQYLDNYNEENGSDLVNVAGIHYEPMGVFPGKSSDIDSVADGAVISVPNDPTNEGRALMLLQDLGLITLDEAAGYEATAKDIVDNPHNLEILEQEAAVLPATLADVDFSIINGNYAIDAGFRIEDAVAVENAESTAIREQYVNIIVTRPELEDDPRIAALVDVLKTDDFKAYLEETFGESVQAAF</sequence>
<organism evidence="8 9">
    <name type="scientific">Thermophilibacter gallinarum</name>
    <dbReference type="NCBI Taxonomy" id="2779357"/>
    <lineage>
        <taxon>Bacteria</taxon>
        <taxon>Bacillati</taxon>
        <taxon>Actinomycetota</taxon>
        <taxon>Coriobacteriia</taxon>
        <taxon>Coriobacteriales</taxon>
        <taxon>Atopobiaceae</taxon>
        <taxon>Thermophilibacter</taxon>
    </lineage>
</organism>
<gene>
    <name evidence="8" type="ORF">INF26_04715</name>
</gene>
<comment type="caution">
    <text evidence="8">The sequence shown here is derived from an EMBL/GenBank/DDBJ whole genome shotgun (WGS) entry which is preliminary data.</text>
</comment>
<feature type="signal peptide" evidence="7">
    <location>
        <begin position="1"/>
        <end position="25"/>
    </location>
</feature>
<evidence type="ECO:0000256" key="5">
    <source>
        <dbReference type="ARBA" id="ARBA00023288"/>
    </source>
</evidence>
<evidence type="ECO:0000256" key="1">
    <source>
        <dbReference type="ARBA" id="ARBA00004635"/>
    </source>
</evidence>
<dbReference type="PANTHER" id="PTHR30429:SF0">
    <property type="entry name" value="METHIONINE-BINDING LIPOPROTEIN METQ"/>
    <property type="match status" value="1"/>
</dbReference>
<dbReference type="InterPro" id="IPR006311">
    <property type="entry name" value="TAT_signal"/>
</dbReference>
<comment type="similarity">
    <text evidence="6">Belongs to the nlpA lipoprotein family.</text>
</comment>
<evidence type="ECO:0000256" key="2">
    <source>
        <dbReference type="ARBA" id="ARBA00022729"/>
    </source>
</evidence>
<evidence type="ECO:0000256" key="6">
    <source>
        <dbReference type="PIRNR" id="PIRNR002854"/>
    </source>
</evidence>
<dbReference type="PROSITE" id="PS51318">
    <property type="entry name" value="TAT"/>
    <property type="match status" value="1"/>
</dbReference>
<evidence type="ECO:0000313" key="8">
    <source>
        <dbReference type="EMBL" id="MBE5024152.1"/>
    </source>
</evidence>
<keyword evidence="2 7" id="KW-0732">Signal</keyword>
<accession>A0ABR9QTU0</accession>
<dbReference type="InterPro" id="IPR004872">
    <property type="entry name" value="Lipoprotein_NlpA"/>
</dbReference>
<keyword evidence="9" id="KW-1185">Reference proteome</keyword>
<protein>
    <recommendedName>
        <fullName evidence="6">Lipoprotein</fullName>
    </recommendedName>
</protein>
<name>A0ABR9QTU0_9ACTN</name>
<dbReference type="Gene3D" id="3.40.190.10">
    <property type="entry name" value="Periplasmic binding protein-like II"/>
    <property type="match status" value="2"/>
</dbReference>
<dbReference type="Pfam" id="PF03180">
    <property type="entry name" value="Lipoprotein_9"/>
    <property type="match status" value="1"/>
</dbReference>
<dbReference type="PANTHER" id="PTHR30429">
    <property type="entry name" value="D-METHIONINE-BINDING LIPOPROTEIN METQ"/>
    <property type="match status" value="1"/>
</dbReference>
<proteinExistence type="inferred from homology"/>
<keyword evidence="3" id="KW-0472">Membrane</keyword>
<comment type="subcellular location">
    <subcellularLocation>
        <location evidence="1">Membrane</location>
        <topology evidence="1">Lipid-anchor</topology>
    </subcellularLocation>
</comment>
<evidence type="ECO:0000256" key="3">
    <source>
        <dbReference type="ARBA" id="ARBA00023136"/>
    </source>
</evidence>
<dbReference type="Proteomes" id="UP001194273">
    <property type="component" value="Unassembled WGS sequence"/>
</dbReference>